<dbReference type="Pfam" id="PF00651">
    <property type="entry name" value="BTB"/>
    <property type="match status" value="1"/>
</dbReference>
<dbReference type="SMART" id="SM00225">
    <property type="entry name" value="BTB"/>
    <property type="match status" value="1"/>
</dbReference>
<dbReference type="SUPFAM" id="SSF54695">
    <property type="entry name" value="POZ domain"/>
    <property type="match status" value="1"/>
</dbReference>
<dbReference type="InterPro" id="IPR000210">
    <property type="entry name" value="BTB/POZ_dom"/>
</dbReference>
<keyword evidence="3" id="KW-1185">Reference proteome</keyword>
<protein>
    <submittedName>
        <fullName evidence="2">BTB domain-containing protein</fullName>
    </submittedName>
</protein>
<dbReference type="CDD" id="cd18186">
    <property type="entry name" value="BTB_POZ_ZBTB_KLHL-like"/>
    <property type="match status" value="1"/>
</dbReference>
<dbReference type="EMBL" id="JAWWNJ010000002">
    <property type="protein sequence ID" value="KAK7062365.1"/>
    <property type="molecule type" value="Genomic_DNA"/>
</dbReference>
<dbReference type="AlphaFoldDB" id="A0AAW0EEY2"/>
<comment type="caution">
    <text evidence="2">The sequence shown here is derived from an EMBL/GenBank/DDBJ whole genome shotgun (WGS) entry which is preliminary data.</text>
</comment>
<dbReference type="PROSITE" id="PS50097">
    <property type="entry name" value="BTB"/>
    <property type="match status" value="1"/>
</dbReference>
<accession>A0AAW0EEY2</accession>
<dbReference type="Proteomes" id="UP001362999">
    <property type="component" value="Unassembled WGS sequence"/>
</dbReference>
<organism evidence="2 3">
    <name type="scientific">Favolaschia claudopus</name>
    <dbReference type="NCBI Taxonomy" id="2862362"/>
    <lineage>
        <taxon>Eukaryota</taxon>
        <taxon>Fungi</taxon>
        <taxon>Dikarya</taxon>
        <taxon>Basidiomycota</taxon>
        <taxon>Agaricomycotina</taxon>
        <taxon>Agaricomycetes</taxon>
        <taxon>Agaricomycetidae</taxon>
        <taxon>Agaricales</taxon>
        <taxon>Marasmiineae</taxon>
        <taxon>Mycenaceae</taxon>
        <taxon>Favolaschia</taxon>
    </lineage>
</organism>
<feature type="domain" description="BTB" evidence="1">
    <location>
        <begin position="18"/>
        <end position="93"/>
    </location>
</feature>
<gene>
    <name evidence="2" type="ORF">R3P38DRAFT_2834903</name>
</gene>
<dbReference type="InterPro" id="IPR011333">
    <property type="entry name" value="SKP1/BTB/POZ_sf"/>
</dbReference>
<proteinExistence type="predicted"/>
<evidence type="ECO:0000313" key="2">
    <source>
        <dbReference type="EMBL" id="KAK7062365.1"/>
    </source>
</evidence>
<evidence type="ECO:0000313" key="3">
    <source>
        <dbReference type="Proteomes" id="UP001362999"/>
    </source>
</evidence>
<dbReference type="Gene3D" id="3.30.710.10">
    <property type="entry name" value="Potassium Channel Kv1.1, Chain A"/>
    <property type="match status" value="1"/>
</dbReference>
<evidence type="ECO:0000259" key="1">
    <source>
        <dbReference type="PROSITE" id="PS50097"/>
    </source>
</evidence>
<sequence>MDSAPPPDVRRVEDLWFIHATLVIRAENTLFRVHSDILSARSSVFQDMISFPQPTQPDGETVDGCVVVRLQDSAAELEMFLRAIFDSSFFERRPSPVEFFTTVGIMRLAHKYDVPYLFRRALTHLDAIYPTNLQKLQGIRSAHIDHHIYYTTFVPHVHMITLQAASEVGATWILPAVYYSIASDSDFMRQAADHMHPHAMLRALIAQTEFVRATASTHHFLRELPSSGCTTHAKCTAHISAAHDSLELWLEHRDDCDPLSAWVFDYMEDDLQLCSACSAVGEKMHEEAQEKFWDSLPGILGLPDWVELKRSKLDVVLVEDYP</sequence>
<reference evidence="2 3" key="1">
    <citation type="journal article" date="2024" name="J Genomics">
        <title>Draft genome sequencing and assembly of Favolaschia claudopus CIRM-BRFM 2984 isolated from oak limbs.</title>
        <authorList>
            <person name="Navarro D."/>
            <person name="Drula E."/>
            <person name="Chaduli D."/>
            <person name="Cazenave R."/>
            <person name="Ahrendt S."/>
            <person name="Wang J."/>
            <person name="Lipzen A."/>
            <person name="Daum C."/>
            <person name="Barry K."/>
            <person name="Grigoriev I.V."/>
            <person name="Favel A."/>
            <person name="Rosso M.N."/>
            <person name="Martin F."/>
        </authorList>
    </citation>
    <scope>NUCLEOTIDE SEQUENCE [LARGE SCALE GENOMIC DNA]</scope>
    <source>
        <strain evidence="2 3">CIRM-BRFM 2984</strain>
    </source>
</reference>
<name>A0AAW0EEY2_9AGAR</name>